<dbReference type="InterPro" id="IPR014142">
    <property type="entry name" value="TrbG_Ti"/>
</dbReference>
<keyword evidence="2 3" id="KW-0732">Signal</keyword>
<gene>
    <name evidence="4" type="ORF">DET50_13028</name>
</gene>
<dbReference type="Proteomes" id="UP000252995">
    <property type="component" value="Unassembled WGS sequence"/>
</dbReference>
<comment type="caution">
    <text evidence="4">The sequence shown here is derived from an EMBL/GenBank/DDBJ whole genome shotgun (WGS) entry which is preliminary data.</text>
</comment>
<evidence type="ECO:0000313" key="5">
    <source>
        <dbReference type="Proteomes" id="UP000252995"/>
    </source>
</evidence>
<evidence type="ECO:0000313" key="4">
    <source>
        <dbReference type="EMBL" id="RBP21737.1"/>
    </source>
</evidence>
<name>A0A366G4G6_9GAMM</name>
<feature type="chain" id="PRO_5016784629" evidence="3">
    <location>
        <begin position="23"/>
        <end position="299"/>
    </location>
</feature>
<feature type="signal peptide" evidence="3">
    <location>
        <begin position="1"/>
        <end position="22"/>
    </location>
</feature>
<dbReference type="AlphaFoldDB" id="A0A366G4G6"/>
<evidence type="ECO:0000256" key="1">
    <source>
        <dbReference type="ARBA" id="ARBA00006135"/>
    </source>
</evidence>
<evidence type="ECO:0000256" key="3">
    <source>
        <dbReference type="SAM" id="SignalP"/>
    </source>
</evidence>
<organism evidence="4 5">
    <name type="scientific">Marinobacter pelagius</name>
    <dbReference type="NCBI Taxonomy" id="379482"/>
    <lineage>
        <taxon>Bacteria</taxon>
        <taxon>Pseudomonadati</taxon>
        <taxon>Pseudomonadota</taxon>
        <taxon>Gammaproteobacteria</taxon>
        <taxon>Pseudomonadales</taxon>
        <taxon>Marinobacteraceae</taxon>
        <taxon>Marinobacter</taxon>
    </lineage>
</organism>
<comment type="similarity">
    <text evidence="1">Belongs to the TrbG/VirB9 family.</text>
</comment>
<dbReference type="InterPro" id="IPR038161">
    <property type="entry name" value="VirB9/CagX/TrbG_C_sf"/>
</dbReference>
<evidence type="ECO:0000256" key="2">
    <source>
        <dbReference type="ARBA" id="ARBA00022729"/>
    </source>
</evidence>
<accession>A0A366G4G6</accession>
<protein>
    <submittedName>
        <fullName evidence="4">Type IV secretion system protein VirB9</fullName>
    </submittedName>
</protein>
<sequence length="299" mass="33420">MKKPTAITLLIAGLTAAGAASADGYAVPAIQNNGNSGDPLPLFSEERPLTDRDRQALARAQDWINADQYPFRDGDSVTYLYGGGQATVVCAPLRLCLVELQPGERVVQDGIHLGDSARWMVSPAVGANDRTHVIIKPVEVGLETSLAIVTDRRTYHMRLVSRRDDYMPVVAFDYPDQINAQWESYYQRQAEERQRRALPETGENIADLDFDYSIRGCSECSWRPLRAYNNGQQTIIQMGNDMGQSQAPALLVKTRQGEQMVNYRVRGDRYVVDQVFDEAVLIVGVGRNQDRVTIRRTGR</sequence>
<dbReference type="InterPro" id="IPR033645">
    <property type="entry name" value="VirB9/CagX/TrbG_C"/>
</dbReference>
<dbReference type="NCBIfam" id="TIGR02775">
    <property type="entry name" value="TrbG_Ti"/>
    <property type="match status" value="1"/>
</dbReference>
<dbReference type="Pfam" id="PF03524">
    <property type="entry name" value="CagX"/>
    <property type="match status" value="1"/>
</dbReference>
<reference evidence="4 5" key="1">
    <citation type="submission" date="2018-06" db="EMBL/GenBank/DDBJ databases">
        <title>Freshwater and sediment microbial communities from various areas in North America, analyzing microbe dynamics in response to fracking.</title>
        <authorList>
            <person name="Lamendella R."/>
        </authorList>
    </citation>
    <scope>NUCLEOTIDE SEQUENCE [LARGE SCALE GENOMIC DNA]</scope>
    <source>
        <strain evidence="4 5">114J</strain>
    </source>
</reference>
<dbReference type="EMBL" id="QNRO01000030">
    <property type="protein sequence ID" value="RBP21737.1"/>
    <property type="molecule type" value="Genomic_DNA"/>
</dbReference>
<dbReference type="Gene3D" id="2.60.40.2500">
    <property type="match status" value="1"/>
</dbReference>
<proteinExistence type="inferred from homology"/>
<dbReference type="InterPro" id="IPR010258">
    <property type="entry name" value="Conjugal_tfr_TrbG/VirB9/CagX"/>
</dbReference>
<dbReference type="CDD" id="cd06911">
    <property type="entry name" value="VirB9_CagX_TrbG"/>
    <property type="match status" value="1"/>
</dbReference>